<protein>
    <recommendedName>
        <fullName evidence="13">C-type lectin domain-containing protein</fullName>
    </recommendedName>
</protein>
<dbReference type="SUPFAM" id="SSF49899">
    <property type="entry name" value="Concanavalin A-like lectins/glucanases"/>
    <property type="match status" value="1"/>
</dbReference>
<dbReference type="SUPFAM" id="SSF90112">
    <property type="entry name" value="Neurotransmitter-gated ion-channel transmembrane pore"/>
    <property type="match status" value="1"/>
</dbReference>
<dbReference type="InterPro" id="IPR036719">
    <property type="entry name" value="Neuro-gated_channel_TM_sf"/>
</dbReference>
<evidence type="ECO:0000256" key="6">
    <source>
        <dbReference type="PROSITE-ProRule" id="PRU00124"/>
    </source>
</evidence>
<dbReference type="AlphaFoldDB" id="A0AAW0UDJ5"/>
<keyword evidence="3 8" id="KW-1133">Transmembrane helix</keyword>
<evidence type="ECO:0000259" key="10">
    <source>
        <dbReference type="PROSITE" id="PS51828"/>
    </source>
</evidence>
<dbReference type="InterPro" id="IPR036055">
    <property type="entry name" value="LDL_receptor-like_sf"/>
</dbReference>
<evidence type="ECO:0000313" key="12">
    <source>
        <dbReference type="Proteomes" id="UP001487740"/>
    </source>
</evidence>
<evidence type="ECO:0000256" key="1">
    <source>
        <dbReference type="ARBA" id="ARBA00004141"/>
    </source>
</evidence>
<dbReference type="Gene3D" id="4.10.400.10">
    <property type="entry name" value="Low-density Lipoprotein Receptor"/>
    <property type="match status" value="1"/>
</dbReference>
<dbReference type="PRINTS" id="PR00895">
    <property type="entry name" value="PENTAXIN"/>
</dbReference>
<dbReference type="InterPro" id="IPR001759">
    <property type="entry name" value="PTX_dom"/>
</dbReference>
<dbReference type="InterPro" id="IPR006201">
    <property type="entry name" value="Neur_channel"/>
</dbReference>
<dbReference type="Pfam" id="PF00059">
    <property type="entry name" value="Lectin_C"/>
    <property type="match status" value="1"/>
</dbReference>
<dbReference type="GO" id="GO:0005230">
    <property type="term" value="F:extracellular ligand-gated monoatomic ion channel activity"/>
    <property type="evidence" value="ECO:0007669"/>
    <property type="project" value="InterPro"/>
</dbReference>
<dbReference type="InterPro" id="IPR002172">
    <property type="entry name" value="LDrepeatLR_classA_rpt"/>
</dbReference>
<dbReference type="SMART" id="SM00192">
    <property type="entry name" value="LDLa"/>
    <property type="match status" value="1"/>
</dbReference>
<dbReference type="InterPro" id="IPR038050">
    <property type="entry name" value="Neuro_actylchol_rec"/>
</dbReference>
<feature type="disulfide bond" evidence="6">
    <location>
        <begin position="388"/>
        <end position="400"/>
    </location>
</feature>
<dbReference type="InterPro" id="IPR016187">
    <property type="entry name" value="CTDL_fold"/>
</dbReference>
<dbReference type="CDD" id="cd00112">
    <property type="entry name" value="LDLa"/>
    <property type="match status" value="1"/>
</dbReference>
<dbReference type="EMBL" id="JARAKH010000015">
    <property type="protein sequence ID" value="KAK8396900.1"/>
    <property type="molecule type" value="Genomic_DNA"/>
</dbReference>
<organism evidence="11 12">
    <name type="scientific">Scylla paramamosain</name>
    <name type="common">Mud crab</name>
    <dbReference type="NCBI Taxonomy" id="85552"/>
    <lineage>
        <taxon>Eukaryota</taxon>
        <taxon>Metazoa</taxon>
        <taxon>Ecdysozoa</taxon>
        <taxon>Arthropoda</taxon>
        <taxon>Crustacea</taxon>
        <taxon>Multicrustacea</taxon>
        <taxon>Malacostraca</taxon>
        <taxon>Eumalacostraca</taxon>
        <taxon>Eucarida</taxon>
        <taxon>Decapoda</taxon>
        <taxon>Pleocyemata</taxon>
        <taxon>Brachyura</taxon>
        <taxon>Eubrachyura</taxon>
        <taxon>Portunoidea</taxon>
        <taxon>Portunidae</taxon>
        <taxon>Portuninae</taxon>
        <taxon>Scylla</taxon>
    </lineage>
</organism>
<dbReference type="Gene3D" id="2.60.120.200">
    <property type="match status" value="1"/>
</dbReference>
<sequence length="815" mass="92780">MFFSYAYSDTMDNALLFFQNGDNLEFDYNDVKESAQLNLQVDDTLGLWHHHCFVFARSTYRVYIDGELLAEGRTQTQQTDIPLNGTLYVGQDQDRYDGGLDPSQSLSAHVAQVNIWDHALSPATIRSAALCEDNPRGNVLSFDLQEAEEANVTVEEAHVTTFCKSNPEVVVVPQLSSLQEAMAFCGLMNASLYIPEDEETNGRLLNQSLQFLDICGGRSYRLLFLDATDAAKENHWVRGSSGRPLAFHNWAPGEPNGGKKGNCVVMRKSDGRWGDTLCTESHCFACLRTHRDFLILRGMCEPREDMLRFYIMGYVNERPFFKGFYKFMIHYSGNSSWLLRDTNKDLVLAAFTPSEDVEYPLGRRQWQVLSKFCKYSVGSFISLGLSSCTTHHFMCSDGSCVARAVRCNLQDDCLDGSDEEHCSIVEFGEKYFNYRPPPSGTFGKPLGVEPLVDLVRFSKIDDINLAFNVEIEVTLAWRDRNLRLNNVRSEEGKNRLSRKQVKEVWTPDVEFLNIYDGQQKNLKLSVVVRENRPAEPPLFNDVRMDTVHSPLSAQLVKRQQYSASFSCNFLLFNYPFDTQNCSILLRLSSADNEVVEFQNASVVYRGMRNLPKFTILNEKVTLLSNTQYSVIQVEFQLERRYSLLVLTIFVPTFLLIGVGYTTLYIQLPAFQVRSIMTLTTMLVMYTLFNQVSSGLPDTAYIKMLDMWFFFCIFLILSIIVLHVTVEHLPEGNAAPVPPPPKSVPSPLQEIRNISRLSVVKVRPVVPADLSYSPSGSWQAKWTAPWVMFMARTVVYPTIIFTFNAIFWSVIVFVYE</sequence>
<comment type="caution">
    <text evidence="11">The sequence shown here is derived from an EMBL/GenBank/DDBJ whole genome shotgun (WGS) entry which is preliminary data.</text>
</comment>
<dbReference type="SUPFAM" id="SSF63712">
    <property type="entry name" value="Nicotinic receptor ligand binding domain-like"/>
    <property type="match status" value="1"/>
</dbReference>
<evidence type="ECO:0000256" key="5">
    <source>
        <dbReference type="ARBA" id="ARBA00023157"/>
    </source>
</evidence>
<keyword evidence="4 8" id="KW-0472">Membrane</keyword>
<dbReference type="Pfam" id="PF00354">
    <property type="entry name" value="Pentaxin"/>
    <property type="match status" value="1"/>
</dbReference>
<evidence type="ECO:0000256" key="2">
    <source>
        <dbReference type="ARBA" id="ARBA00022692"/>
    </source>
</evidence>
<feature type="transmembrane region" description="Helical" evidence="8">
    <location>
        <begin position="675"/>
        <end position="695"/>
    </location>
</feature>
<dbReference type="GO" id="GO:0016020">
    <property type="term" value="C:membrane"/>
    <property type="evidence" value="ECO:0007669"/>
    <property type="project" value="UniProtKB-SubCell"/>
</dbReference>
<evidence type="ECO:0008006" key="13">
    <source>
        <dbReference type="Google" id="ProtNLM"/>
    </source>
</evidence>
<reference evidence="11 12" key="1">
    <citation type="submission" date="2023-03" db="EMBL/GenBank/DDBJ databases">
        <title>High-quality genome of Scylla paramamosain provides insights in environmental adaptation.</title>
        <authorList>
            <person name="Zhang L."/>
        </authorList>
    </citation>
    <scope>NUCLEOTIDE SEQUENCE [LARGE SCALE GENOMIC DNA]</scope>
    <source>
        <strain evidence="11">LZ_2023a</strain>
        <tissue evidence="11">Muscle</tissue>
    </source>
</reference>
<dbReference type="InterPro" id="IPR018000">
    <property type="entry name" value="Neurotransmitter_ion_chnl_CS"/>
</dbReference>
<dbReference type="PROSITE" id="PS51828">
    <property type="entry name" value="PTX_2"/>
    <property type="match status" value="1"/>
</dbReference>
<proteinExistence type="predicted"/>
<keyword evidence="2 8" id="KW-0812">Transmembrane</keyword>
<evidence type="ECO:0000256" key="4">
    <source>
        <dbReference type="ARBA" id="ARBA00023136"/>
    </source>
</evidence>
<dbReference type="PROSITE" id="PS01209">
    <property type="entry name" value="LDLRA_1"/>
    <property type="match status" value="1"/>
</dbReference>
<evidence type="ECO:0000259" key="9">
    <source>
        <dbReference type="PROSITE" id="PS50041"/>
    </source>
</evidence>
<comment type="caution">
    <text evidence="7">Lacks conserved residue(s) required for the propagation of feature annotation.</text>
</comment>
<feature type="transmembrane region" description="Helical" evidence="8">
    <location>
        <begin position="793"/>
        <end position="814"/>
    </location>
</feature>
<gene>
    <name evidence="11" type="ORF">O3P69_005113</name>
</gene>
<feature type="disulfide bond" evidence="6">
    <location>
        <begin position="407"/>
        <end position="422"/>
    </location>
</feature>
<feature type="domain" description="C-type lectin" evidence="9">
    <location>
        <begin position="177"/>
        <end position="287"/>
    </location>
</feature>
<dbReference type="InterPro" id="IPR013320">
    <property type="entry name" value="ConA-like_dom_sf"/>
</dbReference>
<feature type="disulfide bond" evidence="6">
    <location>
        <begin position="395"/>
        <end position="413"/>
    </location>
</feature>
<evidence type="ECO:0000256" key="3">
    <source>
        <dbReference type="ARBA" id="ARBA00022989"/>
    </source>
</evidence>
<dbReference type="GO" id="GO:0004888">
    <property type="term" value="F:transmembrane signaling receptor activity"/>
    <property type="evidence" value="ECO:0007669"/>
    <property type="project" value="InterPro"/>
</dbReference>
<dbReference type="InterPro" id="IPR001304">
    <property type="entry name" value="C-type_lectin-like"/>
</dbReference>
<dbReference type="Gene3D" id="2.70.170.10">
    <property type="entry name" value="Neurotransmitter-gated ion-channel ligand-binding domain"/>
    <property type="match status" value="1"/>
</dbReference>
<dbReference type="Gene3D" id="3.10.100.10">
    <property type="entry name" value="Mannose-Binding Protein A, subunit A"/>
    <property type="match status" value="1"/>
</dbReference>
<name>A0AAW0UDJ5_SCYPA</name>
<keyword evidence="12" id="KW-1185">Reference proteome</keyword>
<dbReference type="PROSITE" id="PS00236">
    <property type="entry name" value="NEUROTR_ION_CHANNEL"/>
    <property type="match status" value="1"/>
</dbReference>
<dbReference type="InterPro" id="IPR006202">
    <property type="entry name" value="Neur_chan_lig-bd"/>
</dbReference>
<feature type="domain" description="Pentraxin (PTX)" evidence="10">
    <location>
        <begin position="1"/>
        <end position="161"/>
    </location>
</feature>
<dbReference type="SUPFAM" id="SSF56436">
    <property type="entry name" value="C-type lectin-like"/>
    <property type="match status" value="1"/>
</dbReference>
<comment type="subcellular location">
    <subcellularLocation>
        <location evidence="1">Membrane</location>
        <topology evidence="1">Multi-pass membrane protein</topology>
    </subcellularLocation>
</comment>
<dbReference type="InterPro" id="IPR016186">
    <property type="entry name" value="C-type_lectin-like/link_sf"/>
</dbReference>
<keyword evidence="5 6" id="KW-1015">Disulfide bond</keyword>
<dbReference type="Pfam" id="PF00057">
    <property type="entry name" value="Ldl_recept_a"/>
    <property type="match status" value="1"/>
</dbReference>
<dbReference type="SMART" id="SM00034">
    <property type="entry name" value="CLECT"/>
    <property type="match status" value="1"/>
</dbReference>
<feature type="transmembrane region" description="Helical" evidence="8">
    <location>
        <begin position="641"/>
        <end position="663"/>
    </location>
</feature>
<dbReference type="Proteomes" id="UP001487740">
    <property type="component" value="Unassembled WGS sequence"/>
</dbReference>
<dbReference type="Gene3D" id="1.20.58.390">
    <property type="entry name" value="Neurotransmitter-gated ion-channel transmembrane domain"/>
    <property type="match status" value="1"/>
</dbReference>
<dbReference type="PROSITE" id="PS50068">
    <property type="entry name" value="LDLRA_2"/>
    <property type="match status" value="1"/>
</dbReference>
<evidence type="ECO:0000256" key="7">
    <source>
        <dbReference type="PROSITE-ProRule" id="PRU01172"/>
    </source>
</evidence>
<evidence type="ECO:0000256" key="8">
    <source>
        <dbReference type="SAM" id="Phobius"/>
    </source>
</evidence>
<dbReference type="InterPro" id="IPR036734">
    <property type="entry name" value="Neur_chan_lig-bd_sf"/>
</dbReference>
<accession>A0AAW0UDJ5</accession>
<dbReference type="PROSITE" id="PS50041">
    <property type="entry name" value="C_TYPE_LECTIN_2"/>
    <property type="match status" value="1"/>
</dbReference>
<dbReference type="Pfam" id="PF02931">
    <property type="entry name" value="Neur_chan_LBD"/>
    <property type="match status" value="1"/>
</dbReference>
<evidence type="ECO:0000313" key="11">
    <source>
        <dbReference type="EMBL" id="KAK8396900.1"/>
    </source>
</evidence>
<feature type="transmembrane region" description="Helical" evidence="8">
    <location>
        <begin position="707"/>
        <end position="725"/>
    </location>
</feature>
<dbReference type="PANTHER" id="PTHR18945">
    <property type="entry name" value="NEUROTRANSMITTER GATED ION CHANNEL"/>
    <property type="match status" value="1"/>
</dbReference>
<dbReference type="InterPro" id="IPR023415">
    <property type="entry name" value="LDLR_class-A_CS"/>
</dbReference>
<dbReference type="SUPFAM" id="SSF57424">
    <property type="entry name" value="LDL receptor-like module"/>
    <property type="match status" value="1"/>
</dbReference>
<dbReference type="SMART" id="SM00159">
    <property type="entry name" value="PTX"/>
    <property type="match status" value="1"/>
</dbReference>